<dbReference type="EMBL" id="JAPQKI010000011">
    <property type="protein sequence ID" value="KAJ5082151.1"/>
    <property type="molecule type" value="Genomic_DNA"/>
</dbReference>
<protein>
    <submittedName>
        <fullName evidence="1">Uncharacterized protein</fullName>
    </submittedName>
</protein>
<dbReference type="OrthoDB" id="5337308at2759"/>
<accession>A0A9W9EI56</accession>
<keyword evidence="2" id="KW-1185">Reference proteome</keyword>
<evidence type="ECO:0000313" key="1">
    <source>
        <dbReference type="EMBL" id="KAJ5082151.1"/>
    </source>
</evidence>
<dbReference type="AlphaFoldDB" id="A0A9W9EI56"/>
<dbReference type="GeneID" id="81362664"/>
<name>A0A9W9EI56_9EURO</name>
<dbReference type="RefSeq" id="XP_056468673.1">
    <property type="nucleotide sequence ID" value="XM_056623685.1"/>
</dbReference>
<proteinExistence type="predicted"/>
<organism evidence="1 2">
    <name type="scientific">Penicillium argentinense</name>
    <dbReference type="NCBI Taxonomy" id="1131581"/>
    <lineage>
        <taxon>Eukaryota</taxon>
        <taxon>Fungi</taxon>
        <taxon>Dikarya</taxon>
        <taxon>Ascomycota</taxon>
        <taxon>Pezizomycotina</taxon>
        <taxon>Eurotiomycetes</taxon>
        <taxon>Eurotiomycetidae</taxon>
        <taxon>Eurotiales</taxon>
        <taxon>Aspergillaceae</taxon>
        <taxon>Penicillium</taxon>
    </lineage>
</organism>
<evidence type="ECO:0000313" key="2">
    <source>
        <dbReference type="Proteomes" id="UP001149074"/>
    </source>
</evidence>
<comment type="caution">
    <text evidence="1">The sequence shown here is derived from an EMBL/GenBank/DDBJ whole genome shotgun (WGS) entry which is preliminary data.</text>
</comment>
<reference evidence="1" key="1">
    <citation type="submission" date="2022-11" db="EMBL/GenBank/DDBJ databases">
        <authorList>
            <person name="Petersen C."/>
        </authorList>
    </citation>
    <scope>NUCLEOTIDE SEQUENCE</scope>
    <source>
        <strain evidence="1">IBT 30761</strain>
    </source>
</reference>
<sequence length="251" mass="28322">MDSIIPSVDNTLTYGALELEGRRWARWLRDPADETCEVSRSTLTLQDLMNDGWDGKVRGPDGIWTAPTTVLDIPRDGLPDEIFEMAMALDLPGESIYRDISFMKVSTSKNNYSFVIGPGVICSCYASRTDGPHWSEIALALYRHFHAEELKYVFRIHVINQKTFDVVKNLHYKFGYEWPSPQVRHWEGGSPECNSLLATPNVRGVAALMLGEYPRGTSYISRVTTWTENSGLGRPVGLHMCIHIARTVLSR</sequence>
<gene>
    <name evidence="1" type="ORF">N7532_011194</name>
</gene>
<dbReference type="Proteomes" id="UP001149074">
    <property type="component" value="Unassembled WGS sequence"/>
</dbReference>
<reference evidence="1" key="2">
    <citation type="journal article" date="2023" name="IMA Fungus">
        <title>Comparative genomic study of the Penicillium genus elucidates a diverse pangenome and 15 lateral gene transfer events.</title>
        <authorList>
            <person name="Petersen C."/>
            <person name="Sorensen T."/>
            <person name="Nielsen M.R."/>
            <person name="Sondergaard T.E."/>
            <person name="Sorensen J.L."/>
            <person name="Fitzpatrick D.A."/>
            <person name="Frisvad J.C."/>
            <person name="Nielsen K.L."/>
        </authorList>
    </citation>
    <scope>NUCLEOTIDE SEQUENCE</scope>
    <source>
        <strain evidence="1">IBT 30761</strain>
    </source>
</reference>